<gene>
    <name evidence="1" type="ORF">SAMN05192553_101254</name>
</gene>
<protein>
    <submittedName>
        <fullName evidence="1">Uncharacterized protein</fullName>
    </submittedName>
</protein>
<dbReference type="OrthoDB" id="883158at2"/>
<accession>A0A1H6TL91</accession>
<evidence type="ECO:0000313" key="1">
    <source>
        <dbReference type="EMBL" id="SEI77937.1"/>
    </source>
</evidence>
<dbReference type="AlphaFoldDB" id="A0A1H6TL91"/>
<proteinExistence type="predicted"/>
<organism evidence="1 2">
    <name type="scientific">Cyclobacterium xiamenense</name>
    <dbReference type="NCBI Taxonomy" id="1297121"/>
    <lineage>
        <taxon>Bacteria</taxon>
        <taxon>Pseudomonadati</taxon>
        <taxon>Bacteroidota</taxon>
        <taxon>Cytophagia</taxon>
        <taxon>Cytophagales</taxon>
        <taxon>Cyclobacteriaceae</taxon>
        <taxon>Cyclobacterium</taxon>
    </lineage>
</organism>
<dbReference type="Proteomes" id="UP000199403">
    <property type="component" value="Unassembled WGS sequence"/>
</dbReference>
<sequence length="140" mass="16045">MDFDKLDKDLSTIVELRIRLSTITYADPDYDDIEEELHDLEDTLNEQYGEELEARLEEIYEALSSDNDVLLPSAYLANTYVPMQPDARGVVTYDVQGMEGVPIESEQFDGQDVRIALVPNPARFVMVINGRSLKDLWRSR</sequence>
<evidence type="ECO:0000313" key="2">
    <source>
        <dbReference type="Proteomes" id="UP000199403"/>
    </source>
</evidence>
<dbReference type="STRING" id="1416801.SAMN05192553_101254"/>
<name>A0A1H6TL91_9BACT</name>
<reference evidence="2" key="1">
    <citation type="submission" date="2016-10" db="EMBL/GenBank/DDBJ databases">
        <authorList>
            <person name="Varghese N."/>
            <person name="Submissions S."/>
        </authorList>
    </citation>
    <scope>NUCLEOTIDE SEQUENCE [LARGE SCALE GENOMIC DNA]</scope>
    <source>
        <strain evidence="2">IBRC-M 10761</strain>
    </source>
</reference>
<dbReference type="EMBL" id="FNZH01000001">
    <property type="protein sequence ID" value="SEI77937.1"/>
    <property type="molecule type" value="Genomic_DNA"/>
</dbReference>
<dbReference type="RefSeq" id="WP_092168370.1">
    <property type="nucleotide sequence ID" value="NZ_FNZH01000001.1"/>
</dbReference>
<keyword evidence="2" id="KW-1185">Reference proteome</keyword>